<protein>
    <submittedName>
        <fullName evidence="2">Uncharacterized protein</fullName>
    </submittedName>
</protein>
<gene>
    <name evidence="2" type="ORF">E1286_04890</name>
</gene>
<dbReference type="CDD" id="cd00093">
    <property type="entry name" value="HTH_XRE"/>
    <property type="match status" value="1"/>
</dbReference>
<dbReference type="Proteomes" id="UP000295302">
    <property type="component" value="Unassembled WGS sequence"/>
</dbReference>
<sequence>MSQRPEPPPEGALIKDALTKKGLSARAAATATGISEGRWRQIVSGYQIVSAGTYAPVRGPKDTVARMADVVGLTPEDLEKAGRSDAAEELRAIREAKEASAPLRLLPDEPKSPREVALEQLFESMNEELRQLKARVDTLEADHERDESGDAHRRGA</sequence>
<evidence type="ECO:0000256" key="1">
    <source>
        <dbReference type="SAM" id="MobiDB-lite"/>
    </source>
</evidence>
<comment type="caution">
    <text evidence="2">The sequence shown here is derived from an EMBL/GenBank/DDBJ whole genome shotgun (WGS) entry which is preliminary data.</text>
</comment>
<feature type="region of interest" description="Disordered" evidence="1">
    <location>
        <begin position="137"/>
        <end position="156"/>
    </location>
</feature>
<keyword evidence="3" id="KW-1185">Reference proteome</keyword>
<accession>A0A4R4ZBI2</accession>
<dbReference type="EMBL" id="SMKQ01000008">
    <property type="protein sequence ID" value="TDD54529.1"/>
    <property type="molecule type" value="Genomic_DNA"/>
</dbReference>
<dbReference type="Gene3D" id="1.10.260.40">
    <property type="entry name" value="lambda repressor-like DNA-binding domains"/>
    <property type="match status" value="1"/>
</dbReference>
<organism evidence="2 3">
    <name type="scientific">Nonomuraea terrae</name>
    <dbReference type="NCBI Taxonomy" id="2530383"/>
    <lineage>
        <taxon>Bacteria</taxon>
        <taxon>Bacillati</taxon>
        <taxon>Actinomycetota</taxon>
        <taxon>Actinomycetes</taxon>
        <taxon>Streptosporangiales</taxon>
        <taxon>Streptosporangiaceae</taxon>
        <taxon>Nonomuraea</taxon>
    </lineage>
</organism>
<evidence type="ECO:0000313" key="2">
    <source>
        <dbReference type="EMBL" id="TDD54529.1"/>
    </source>
</evidence>
<dbReference type="InterPro" id="IPR001387">
    <property type="entry name" value="Cro/C1-type_HTH"/>
</dbReference>
<dbReference type="AlphaFoldDB" id="A0A4R4ZBI2"/>
<dbReference type="GO" id="GO:0003677">
    <property type="term" value="F:DNA binding"/>
    <property type="evidence" value="ECO:0007669"/>
    <property type="project" value="InterPro"/>
</dbReference>
<dbReference type="SUPFAM" id="SSF47413">
    <property type="entry name" value="lambda repressor-like DNA-binding domains"/>
    <property type="match status" value="1"/>
</dbReference>
<dbReference type="InterPro" id="IPR010982">
    <property type="entry name" value="Lambda_DNA-bd_dom_sf"/>
</dbReference>
<name>A0A4R4ZBI2_9ACTN</name>
<dbReference type="RefSeq" id="WP_132609090.1">
    <property type="nucleotide sequence ID" value="NZ_SMKQ01000008.1"/>
</dbReference>
<proteinExistence type="predicted"/>
<reference evidence="2 3" key="1">
    <citation type="submission" date="2019-03" db="EMBL/GenBank/DDBJ databases">
        <title>Draft genome sequences of novel Actinobacteria.</title>
        <authorList>
            <person name="Sahin N."/>
            <person name="Ay H."/>
            <person name="Saygin H."/>
        </authorList>
    </citation>
    <scope>NUCLEOTIDE SEQUENCE [LARGE SCALE GENOMIC DNA]</scope>
    <source>
        <strain evidence="2 3">CH32</strain>
    </source>
</reference>
<dbReference type="OrthoDB" id="4764895at2"/>
<evidence type="ECO:0000313" key="3">
    <source>
        <dbReference type="Proteomes" id="UP000295302"/>
    </source>
</evidence>